<reference evidence="2" key="2">
    <citation type="submission" date="2020-01" db="EMBL/GenBank/DDBJ databases">
        <authorList>
            <person name="Korhonen P.K.K."/>
            <person name="Guangxu M.G."/>
            <person name="Wang T.W."/>
            <person name="Stroehlein A.J.S."/>
            <person name="Young N.D."/>
            <person name="Ang C.-S.A."/>
            <person name="Fernando D.W.F."/>
            <person name="Lu H.L."/>
            <person name="Taylor S.T."/>
            <person name="Ehtesham M.E.M."/>
            <person name="Najaraj S.H.N."/>
            <person name="Harsha G.H.G."/>
            <person name="Madugundu A.M."/>
            <person name="Renuse S.R."/>
            <person name="Holt D.H."/>
            <person name="Pandey A.P."/>
            <person name="Papenfuss A.P."/>
            <person name="Gasser R.B.G."/>
            <person name="Fischer K.F."/>
        </authorList>
    </citation>
    <scope>NUCLEOTIDE SEQUENCE</scope>
    <source>
        <strain evidence="2">SSS_KF_BRIS2020</strain>
    </source>
</reference>
<keyword evidence="4" id="KW-1185">Reference proteome</keyword>
<feature type="compositionally biased region" description="Low complexity" evidence="1">
    <location>
        <begin position="647"/>
        <end position="656"/>
    </location>
</feature>
<gene>
    <name evidence="2" type="ORF">SSS_6386</name>
</gene>
<feature type="compositionally biased region" description="Basic and acidic residues" evidence="1">
    <location>
        <begin position="665"/>
        <end position="675"/>
    </location>
</feature>
<feature type="compositionally biased region" description="Basic and acidic residues" evidence="1">
    <location>
        <begin position="180"/>
        <end position="198"/>
    </location>
</feature>
<sequence length="908" mass="105461">MILVVIVEDYFGTRNLWNTKITMDSTLMMSKSIEFNAEDLDGNIDSCIDSSISSRSNNDNNKNNKIASNFENIQIKGNILDNNLSISSSISTMIETEEREKEDERLILSKNNKENVVEKKFHNPNQSSILLERNLERNNFTTITTTTTTITITAPATASATKIPAMKQSQCFKRSVHNPIEQRDETKEPRSKRDSFDMKQKNLKRKTFKQNAFHTMMRLKQKNLFDEKSFSLRKVSKKTTDSNRDAIDSVGGVDEGETFRSKTKRNSPSLRLRSCEKISQNLYENEKSYAKRKLMAIKFKKMVKKFGLKSRGKIRSRTEMNRSSSLSLTSKSRLSTISAMKTLETSNAINRNPRRDEKLGSQLKSFKLMKSIKFLMKSNRKEKSNRSKRSSLVHQRIKPASSSNRLATTNTKKSSEKNKSDKFPQSYRMIMKTTKSLKMIQSKKIGTKFSDNQSIRRELPKPSINSEQLRLVGAKIIPKRLIFLSSKNQTSRIIDPTVMFGSEKRDPTMAPLKGGTESRWSSSKILPIFKSVQTKSIRLAMKSPPVQRIDQKVFDTQNDRFVDERNIDYGQCNQNFIFNNKNFPKNDKMDDGDGDIDEDDSLDVEILLREHQEEDYFGGRSLRPYSQQQNQIDSDFMHEIKSKSFGQNQSQQQEQNCRTESMQSKMDRSNEEVVGKKVFNQKSSTETLTNDEMEDLNDALTDLNTSINTLKNSYANIIQSLVSMQNRRKDNKKINIMTAEMIEKIDDNRQQRKADVKKFSTSLPSSSLTSDALDDIREKILIENQRNDRKRLITIDEIVNRSKTINYIEKYSMEKFLDPKYRSEIFATLFDEIDQINEAFEEFRKFFDNEGYFQPNLYNNQDRIRITRQQFQDCFKMFRDINRSISEVLKDYNNELLDMFRLKSSIIS</sequence>
<evidence type="ECO:0000256" key="1">
    <source>
        <dbReference type="SAM" id="MobiDB-lite"/>
    </source>
</evidence>
<dbReference type="EnsemblMetazoa" id="SSS_6386s_mrna">
    <property type="protein sequence ID" value="KAF7490447.1"/>
    <property type="gene ID" value="SSS_6386"/>
</dbReference>
<dbReference type="EMBL" id="WVUK01000062">
    <property type="protein sequence ID" value="KAF7490447.1"/>
    <property type="molecule type" value="Genomic_DNA"/>
</dbReference>
<evidence type="ECO:0000313" key="2">
    <source>
        <dbReference type="EMBL" id="KAF7490447.1"/>
    </source>
</evidence>
<reference evidence="4" key="1">
    <citation type="journal article" date="2020" name="PLoS Negl. Trop. Dis.">
        <title>High-quality nuclear genome for Sarcoptes scabiei-A critical resource for a neglected parasite.</title>
        <authorList>
            <person name="Korhonen P.K."/>
            <person name="Gasser R.B."/>
            <person name="Ma G."/>
            <person name="Wang T."/>
            <person name="Stroehlein A.J."/>
            <person name="Young N.D."/>
            <person name="Ang C.S."/>
            <person name="Fernando D.D."/>
            <person name="Lu H.C."/>
            <person name="Taylor S."/>
            <person name="Reynolds S.L."/>
            <person name="Mofiz E."/>
            <person name="Najaraj S.H."/>
            <person name="Gowda H."/>
            <person name="Madugundu A."/>
            <person name="Renuse S."/>
            <person name="Holt D."/>
            <person name="Pandey A."/>
            <person name="Papenfuss A.T."/>
            <person name="Fischer K."/>
        </authorList>
    </citation>
    <scope>NUCLEOTIDE SEQUENCE [LARGE SCALE GENOMIC DNA]</scope>
</reference>
<proteinExistence type="predicted"/>
<feature type="region of interest" description="Disordered" evidence="1">
    <location>
        <begin position="643"/>
        <end position="691"/>
    </location>
</feature>
<organism evidence="2">
    <name type="scientific">Sarcoptes scabiei</name>
    <name type="common">Itch mite</name>
    <name type="synonym">Acarus scabiei</name>
    <dbReference type="NCBI Taxonomy" id="52283"/>
    <lineage>
        <taxon>Eukaryota</taxon>
        <taxon>Metazoa</taxon>
        <taxon>Ecdysozoa</taxon>
        <taxon>Arthropoda</taxon>
        <taxon>Chelicerata</taxon>
        <taxon>Arachnida</taxon>
        <taxon>Acari</taxon>
        <taxon>Acariformes</taxon>
        <taxon>Sarcoptiformes</taxon>
        <taxon>Astigmata</taxon>
        <taxon>Psoroptidia</taxon>
        <taxon>Sarcoptoidea</taxon>
        <taxon>Sarcoptidae</taxon>
        <taxon>Sarcoptinae</taxon>
        <taxon>Sarcoptes</taxon>
    </lineage>
</organism>
<feature type="compositionally biased region" description="Basic and acidic residues" evidence="1">
    <location>
        <begin position="413"/>
        <end position="422"/>
    </location>
</feature>
<feature type="region of interest" description="Disordered" evidence="1">
    <location>
        <begin position="169"/>
        <end position="198"/>
    </location>
</feature>
<name>A0A834R7C2_SARSC</name>
<dbReference type="OrthoDB" id="6516559at2759"/>
<feature type="compositionally biased region" description="Basic residues" evidence="1">
    <location>
        <begin position="386"/>
        <end position="397"/>
    </location>
</feature>
<reference evidence="3" key="3">
    <citation type="submission" date="2022-06" db="UniProtKB">
        <authorList>
            <consortium name="EnsemblMetazoa"/>
        </authorList>
    </citation>
    <scope>IDENTIFICATION</scope>
</reference>
<evidence type="ECO:0000313" key="3">
    <source>
        <dbReference type="EnsemblMetazoa" id="KAF7490447.1"/>
    </source>
</evidence>
<protein>
    <submittedName>
        <fullName evidence="2 3">Uncharacterized protein</fullName>
    </submittedName>
</protein>
<feature type="compositionally biased region" description="Low complexity" evidence="1">
    <location>
        <begin position="322"/>
        <end position="331"/>
    </location>
</feature>
<dbReference type="AlphaFoldDB" id="A0A834R7C2"/>
<dbReference type="Proteomes" id="UP000070412">
    <property type="component" value="Unassembled WGS sequence"/>
</dbReference>
<feature type="region of interest" description="Disordered" evidence="1">
    <location>
        <begin position="376"/>
        <end position="423"/>
    </location>
</feature>
<accession>A0A834R7C2</accession>
<evidence type="ECO:0000313" key="4">
    <source>
        <dbReference type="Proteomes" id="UP000070412"/>
    </source>
</evidence>
<feature type="region of interest" description="Disordered" evidence="1">
    <location>
        <begin position="310"/>
        <end position="331"/>
    </location>
</feature>